<accession>A0AAW4VYR7</accession>
<reference evidence="2 3" key="1">
    <citation type="submission" date="2021-10" db="EMBL/GenBank/DDBJ databases">
        <title>Anaerobic single-cell dispensing facilitates the cultivation of human gut bacteria.</title>
        <authorList>
            <person name="Afrizal A."/>
        </authorList>
    </citation>
    <scope>NUCLEOTIDE SEQUENCE [LARGE SCALE GENOMIC DNA]</scope>
    <source>
        <strain evidence="2 3">CLA-AA-H270</strain>
    </source>
</reference>
<protein>
    <recommendedName>
        <fullName evidence="4">DUF4368 domain-containing protein</fullName>
    </recommendedName>
</protein>
<organism evidence="2 3">
    <name type="scientific">Agathobaculum butyriciproducens</name>
    <dbReference type="NCBI Taxonomy" id="1628085"/>
    <lineage>
        <taxon>Bacteria</taxon>
        <taxon>Bacillati</taxon>
        <taxon>Bacillota</taxon>
        <taxon>Clostridia</taxon>
        <taxon>Eubacteriales</taxon>
        <taxon>Butyricicoccaceae</taxon>
        <taxon>Agathobaculum</taxon>
    </lineage>
</organism>
<feature type="coiled-coil region" evidence="1">
    <location>
        <begin position="24"/>
        <end position="107"/>
    </location>
</feature>
<evidence type="ECO:0008006" key="4">
    <source>
        <dbReference type="Google" id="ProtNLM"/>
    </source>
</evidence>
<gene>
    <name evidence="2" type="ORF">LKD22_01760</name>
</gene>
<keyword evidence="3" id="KW-1185">Reference proteome</keyword>
<proteinExistence type="predicted"/>
<comment type="caution">
    <text evidence="2">The sequence shown here is derived from an EMBL/GenBank/DDBJ whole genome shotgun (WGS) entry which is preliminary data.</text>
</comment>
<dbReference type="Proteomes" id="UP001298753">
    <property type="component" value="Unassembled WGS sequence"/>
</dbReference>
<keyword evidence="1" id="KW-0175">Coiled coil</keyword>
<evidence type="ECO:0000256" key="1">
    <source>
        <dbReference type="SAM" id="Coils"/>
    </source>
</evidence>
<evidence type="ECO:0000313" key="3">
    <source>
        <dbReference type="Proteomes" id="UP001298753"/>
    </source>
</evidence>
<dbReference type="AlphaFoldDB" id="A0AAW4VYR7"/>
<dbReference type="EMBL" id="JAJEPX010000002">
    <property type="protein sequence ID" value="MCC2175866.1"/>
    <property type="molecule type" value="Genomic_DNA"/>
</dbReference>
<name>A0AAW4VYR7_9FIRM</name>
<evidence type="ECO:0000313" key="2">
    <source>
        <dbReference type="EMBL" id="MCC2175866.1"/>
    </source>
</evidence>
<sequence length="145" mass="16978">MRAKVAYVRCYESVFLYFLAMQNNAEHQINLKVLRQSIDKGEQRIRQIDKAIEELFEDNICGKITDERFIKMTTSYEEEQKNLTASVENWKLELENAQQQEVNGRNRVKVDIYFTAVGIVNIPTETEIKAAMEKIQRSRKQAITT</sequence>